<dbReference type="PANTHER" id="PTHR24409:SF295">
    <property type="entry name" value="AZ2-RELATED"/>
    <property type="match status" value="1"/>
</dbReference>
<feature type="domain" description="C2H2-type" evidence="7">
    <location>
        <begin position="458"/>
        <end position="485"/>
    </location>
</feature>
<keyword evidence="4" id="KW-0862">Zinc</keyword>
<evidence type="ECO:0000259" key="7">
    <source>
        <dbReference type="PROSITE" id="PS50157"/>
    </source>
</evidence>
<feature type="domain" description="C2H2-type" evidence="7">
    <location>
        <begin position="546"/>
        <end position="574"/>
    </location>
</feature>
<keyword evidence="2" id="KW-0677">Repeat</keyword>
<keyword evidence="3 5" id="KW-0863">Zinc-finger</keyword>
<evidence type="ECO:0000313" key="9">
    <source>
        <dbReference type="RefSeq" id="XP_022254938.1"/>
    </source>
</evidence>
<dbReference type="PANTHER" id="PTHR24409">
    <property type="entry name" value="ZINC FINGER PROTEIN 142"/>
    <property type="match status" value="1"/>
</dbReference>
<feature type="domain" description="C2H2-type" evidence="7">
    <location>
        <begin position="518"/>
        <end position="545"/>
    </location>
</feature>
<dbReference type="GeneID" id="106470605"/>
<reference evidence="9" key="1">
    <citation type="submission" date="2025-08" db="UniProtKB">
        <authorList>
            <consortium name="RefSeq"/>
        </authorList>
    </citation>
    <scope>IDENTIFICATION</scope>
    <source>
        <tissue evidence="9">Muscle</tissue>
    </source>
</reference>
<name>A0ABM1TGD2_LIMPO</name>
<proteinExistence type="predicted"/>
<dbReference type="InterPro" id="IPR013087">
    <property type="entry name" value="Znf_C2H2_type"/>
</dbReference>
<dbReference type="SUPFAM" id="SSF57667">
    <property type="entry name" value="beta-beta-alpha zinc fingers"/>
    <property type="match status" value="3"/>
</dbReference>
<dbReference type="RefSeq" id="XP_022254938.1">
    <property type="nucleotide sequence ID" value="XM_022399230.1"/>
</dbReference>
<sequence>MMKLEFNSLSPNSHIGNLNNKMTEISSAESQQQTLCSTTAKNGVIFSPVILVPSPSHLVKSPLGAGIQYVVTSNPDDVLEFKTENESTMMKDSQSYTDVKHHSTHIFQTPDEALELDDHMVSVREITKASSPTELFAIQESNNMHPDLKKDVSLSRFHISIEKTINLRKDQSINVNLERLCDSPFLHSNSFPCVSGNVSTGVVGGESEKCQGLGHISEEGEQYLVSSLSDHTVSLCSRSKVLDLSRTFSNEQSLKVTKEYENETSKEFSHDDNTLERKSYDCLKLFDTNTTKEDLMVASSEKEHYHHVESENNEIDQSTVMPICKIIEVENQNAVESVEKVTSSGNANVRMNSTSVSEVTLPFNIIGSSLFPLLPTEAVLLHNFAVIPETATSFELEIKSDEEILKKFHMNPKLRSSTLEMVHECSPQQDSVKSFENSPSLKSTSINDDTSVGSERPFQCELCSASFSRMGNYTRHKKIHAVPTKKDHRFHCSVCEKSFIQKCDLTRHMHIHSGTEPHRCSQCGKGYIRHSDLVTHQRFHNKEKPFICSHCHKGFSQRGDLNRHLRSIHLQTKPLTCGHCNRKFVKEATLIRHMQITHRCLILESIKDRTAEEDNAAINQSCSGLKVNIPNIEQPLQQGPQCIEKITVSLCS</sequence>
<dbReference type="PROSITE" id="PS50157">
    <property type="entry name" value="ZINC_FINGER_C2H2_2"/>
    <property type="match status" value="5"/>
</dbReference>
<evidence type="ECO:0000256" key="3">
    <source>
        <dbReference type="ARBA" id="ARBA00022771"/>
    </source>
</evidence>
<evidence type="ECO:0000256" key="5">
    <source>
        <dbReference type="PROSITE-ProRule" id="PRU00042"/>
    </source>
</evidence>
<accession>A0ABM1TGD2</accession>
<dbReference type="Pfam" id="PF00096">
    <property type="entry name" value="zf-C2H2"/>
    <property type="match status" value="5"/>
</dbReference>
<dbReference type="SMART" id="SM00355">
    <property type="entry name" value="ZnF_C2H2"/>
    <property type="match status" value="5"/>
</dbReference>
<dbReference type="Proteomes" id="UP000694941">
    <property type="component" value="Unplaced"/>
</dbReference>
<feature type="domain" description="C2H2-type" evidence="7">
    <location>
        <begin position="490"/>
        <end position="517"/>
    </location>
</feature>
<gene>
    <name evidence="9" type="primary">LOC106470605</name>
</gene>
<feature type="region of interest" description="Disordered" evidence="6">
    <location>
        <begin position="430"/>
        <end position="452"/>
    </location>
</feature>
<evidence type="ECO:0000256" key="1">
    <source>
        <dbReference type="ARBA" id="ARBA00022723"/>
    </source>
</evidence>
<organism evidence="8 9">
    <name type="scientific">Limulus polyphemus</name>
    <name type="common">Atlantic horseshoe crab</name>
    <dbReference type="NCBI Taxonomy" id="6850"/>
    <lineage>
        <taxon>Eukaryota</taxon>
        <taxon>Metazoa</taxon>
        <taxon>Ecdysozoa</taxon>
        <taxon>Arthropoda</taxon>
        <taxon>Chelicerata</taxon>
        <taxon>Merostomata</taxon>
        <taxon>Xiphosura</taxon>
        <taxon>Limulidae</taxon>
        <taxon>Limulus</taxon>
    </lineage>
</organism>
<evidence type="ECO:0000256" key="4">
    <source>
        <dbReference type="ARBA" id="ARBA00022833"/>
    </source>
</evidence>
<evidence type="ECO:0000313" key="8">
    <source>
        <dbReference type="Proteomes" id="UP000694941"/>
    </source>
</evidence>
<feature type="domain" description="C2H2-type" evidence="7">
    <location>
        <begin position="575"/>
        <end position="598"/>
    </location>
</feature>
<evidence type="ECO:0000256" key="2">
    <source>
        <dbReference type="ARBA" id="ARBA00022737"/>
    </source>
</evidence>
<evidence type="ECO:0000256" key="6">
    <source>
        <dbReference type="SAM" id="MobiDB-lite"/>
    </source>
</evidence>
<dbReference type="Gene3D" id="3.30.160.60">
    <property type="entry name" value="Classic Zinc Finger"/>
    <property type="match status" value="4"/>
</dbReference>
<dbReference type="InterPro" id="IPR036236">
    <property type="entry name" value="Znf_C2H2_sf"/>
</dbReference>
<keyword evidence="8" id="KW-1185">Reference proteome</keyword>
<protein>
    <submittedName>
        <fullName evidence="9">Zinc finger protein 252-like isoform X1</fullName>
    </submittedName>
</protein>
<dbReference type="PROSITE" id="PS00028">
    <property type="entry name" value="ZINC_FINGER_C2H2_1"/>
    <property type="match status" value="5"/>
</dbReference>
<keyword evidence="1" id="KW-0479">Metal-binding</keyword>